<keyword evidence="1" id="KW-0732">Signal</keyword>
<dbReference type="WBParaSite" id="Pan_g6071.t1">
    <property type="protein sequence ID" value="Pan_g6071.t1"/>
    <property type="gene ID" value="Pan_g6071"/>
</dbReference>
<evidence type="ECO:0000313" key="3">
    <source>
        <dbReference type="WBParaSite" id="Pan_g6071.t1"/>
    </source>
</evidence>
<reference evidence="3" key="2">
    <citation type="submission" date="2020-10" db="UniProtKB">
        <authorList>
            <consortium name="WormBaseParasite"/>
        </authorList>
    </citation>
    <scope>IDENTIFICATION</scope>
</reference>
<dbReference type="Proteomes" id="UP000492821">
    <property type="component" value="Unassembled WGS sequence"/>
</dbReference>
<protein>
    <submittedName>
        <fullName evidence="3">Uncharacterized protein</fullName>
    </submittedName>
</protein>
<sequence length="253" mass="29574">MRILIAVFVFVGLAAVINAAANRQPLDPFLAEPYPFELYPIPSRENRSLENFVAVSCLVLYDANMYSLKVVNYLMDVESGKPVLTTETAEIEKQVLHWQNVVENAWSFIDETTEQLKSAVMPSNVNYTIDMYELFFRQLREYRYWPDSLCRFLQQMLREGFKYHKEDISSALREFGKVNDNLILINKNVAELIEYNGIRSSLFHRKQLERYGAVYLWTLTGVVPSQEKVNEAVEKYIEQHGYYMPIYDGLKHI</sequence>
<keyword evidence="2" id="KW-1185">Reference proteome</keyword>
<accession>A0A7E4W430</accession>
<organism evidence="2 3">
    <name type="scientific">Panagrellus redivivus</name>
    <name type="common">Microworm</name>
    <dbReference type="NCBI Taxonomy" id="6233"/>
    <lineage>
        <taxon>Eukaryota</taxon>
        <taxon>Metazoa</taxon>
        <taxon>Ecdysozoa</taxon>
        <taxon>Nematoda</taxon>
        <taxon>Chromadorea</taxon>
        <taxon>Rhabditida</taxon>
        <taxon>Tylenchina</taxon>
        <taxon>Panagrolaimomorpha</taxon>
        <taxon>Panagrolaimoidea</taxon>
        <taxon>Panagrolaimidae</taxon>
        <taxon>Panagrellus</taxon>
    </lineage>
</organism>
<reference evidence="2" key="1">
    <citation type="journal article" date="2013" name="Genetics">
        <title>The draft genome and transcriptome of Panagrellus redivivus are shaped by the harsh demands of a free-living lifestyle.</title>
        <authorList>
            <person name="Srinivasan J."/>
            <person name="Dillman A.R."/>
            <person name="Macchietto M.G."/>
            <person name="Heikkinen L."/>
            <person name="Lakso M."/>
            <person name="Fracchia K.M."/>
            <person name="Antoshechkin I."/>
            <person name="Mortazavi A."/>
            <person name="Wong G."/>
            <person name="Sternberg P.W."/>
        </authorList>
    </citation>
    <scope>NUCLEOTIDE SEQUENCE [LARGE SCALE GENOMIC DNA]</scope>
    <source>
        <strain evidence="2">MT8872</strain>
    </source>
</reference>
<evidence type="ECO:0000256" key="1">
    <source>
        <dbReference type="SAM" id="SignalP"/>
    </source>
</evidence>
<evidence type="ECO:0000313" key="2">
    <source>
        <dbReference type="Proteomes" id="UP000492821"/>
    </source>
</evidence>
<dbReference type="AlphaFoldDB" id="A0A7E4W430"/>
<proteinExistence type="predicted"/>
<feature type="chain" id="PRO_5028991119" evidence="1">
    <location>
        <begin position="20"/>
        <end position="253"/>
    </location>
</feature>
<feature type="signal peptide" evidence="1">
    <location>
        <begin position="1"/>
        <end position="19"/>
    </location>
</feature>
<name>A0A7E4W430_PANRE</name>